<dbReference type="GO" id="GO:0016491">
    <property type="term" value="F:oxidoreductase activity"/>
    <property type="evidence" value="ECO:0007669"/>
    <property type="project" value="UniProtKB-KW"/>
</dbReference>
<keyword evidence="3" id="KW-0285">Flavoprotein</keyword>
<feature type="domain" description="FAD-binding PCMH-type" evidence="7">
    <location>
        <begin position="70"/>
        <end position="241"/>
    </location>
</feature>
<evidence type="ECO:0000256" key="1">
    <source>
        <dbReference type="ARBA" id="ARBA00001974"/>
    </source>
</evidence>
<evidence type="ECO:0000256" key="5">
    <source>
        <dbReference type="ARBA" id="ARBA00023002"/>
    </source>
</evidence>
<reference evidence="8 9" key="1">
    <citation type="submission" date="2019-03" db="EMBL/GenBank/DDBJ databases">
        <title>The genome sequence of a newly discovered highly antifungal drug resistant Aspergillus species, Aspergillus tanneri NIH 1004.</title>
        <authorList>
            <person name="Mounaud S."/>
            <person name="Singh I."/>
            <person name="Joardar V."/>
            <person name="Pakala S."/>
            <person name="Pakala S."/>
            <person name="Venepally P."/>
            <person name="Hoover J."/>
            <person name="Nierman W."/>
            <person name="Chung J."/>
            <person name="Losada L."/>
        </authorList>
    </citation>
    <scope>NUCLEOTIDE SEQUENCE [LARGE SCALE GENOMIC DNA]</scope>
    <source>
        <strain evidence="8 9">NIH1004</strain>
    </source>
</reference>
<dbReference type="InterPro" id="IPR012951">
    <property type="entry name" value="BBE"/>
</dbReference>
<dbReference type="SUPFAM" id="SSF56176">
    <property type="entry name" value="FAD-binding/transporter-associated domain-like"/>
    <property type="match status" value="1"/>
</dbReference>
<proteinExistence type="inferred from homology"/>
<feature type="chain" id="PRO_5020351923" description="FAD-binding PCMH-type domain-containing protein" evidence="6">
    <location>
        <begin position="20"/>
        <end position="541"/>
    </location>
</feature>
<evidence type="ECO:0000256" key="3">
    <source>
        <dbReference type="ARBA" id="ARBA00022630"/>
    </source>
</evidence>
<dbReference type="Gene3D" id="3.30.465.10">
    <property type="match status" value="2"/>
</dbReference>
<dbReference type="Pfam" id="PF01565">
    <property type="entry name" value="FAD_binding_4"/>
    <property type="match status" value="1"/>
</dbReference>
<dbReference type="VEuPathDB" id="FungiDB:EYZ11_007019"/>
<dbReference type="Gene3D" id="3.40.462.20">
    <property type="match status" value="2"/>
</dbReference>
<dbReference type="GO" id="GO:0071949">
    <property type="term" value="F:FAD binding"/>
    <property type="evidence" value="ECO:0007669"/>
    <property type="project" value="InterPro"/>
</dbReference>
<accession>A0A4S3JEH7</accession>
<evidence type="ECO:0000259" key="7">
    <source>
        <dbReference type="PROSITE" id="PS51387"/>
    </source>
</evidence>
<dbReference type="Pfam" id="PF08031">
    <property type="entry name" value="BBE"/>
    <property type="match status" value="1"/>
</dbReference>
<evidence type="ECO:0000256" key="4">
    <source>
        <dbReference type="ARBA" id="ARBA00022827"/>
    </source>
</evidence>
<dbReference type="PANTHER" id="PTHR42973">
    <property type="entry name" value="BINDING OXIDOREDUCTASE, PUTATIVE (AFU_ORTHOLOGUE AFUA_1G17690)-RELATED"/>
    <property type="match status" value="1"/>
</dbReference>
<comment type="cofactor">
    <cofactor evidence="1">
        <name>FAD</name>
        <dbReference type="ChEBI" id="CHEBI:57692"/>
    </cofactor>
</comment>
<dbReference type="EMBL" id="SOSA01000261">
    <property type="protein sequence ID" value="THC93495.1"/>
    <property type="molecule type" value="Genomic_DNA"/>
</dbReference>
<dbReference type="InterPro" id="IPR016169">
    <property type="entry name" value="FAD-bd_PCMH_sub2"/>
</dbReference>
<dbReference type="AlphaFoldDB" id="A0A4S3JEH7"/>
<organism evidence="8 9">
    <name type="scientific">Aspergillus tanneri</name>
    <dbReference type="NCBI Taxonomy" id="1220188"/>
    <lineage>
        <taxon>Eukaryota</taxon>
        <taxon>Fungi</taxon>
        <taxon>Dikarya</taxon>
        <taxon>Ascomycota</taxon>
        <taxon>Pezizomycotina</taxon>
        <taxon>Eurotiomycetes</taxon>
        <taxon>Eurotiomycetidae</taxon>
        <taxon>Eurotiales</taxon>
        <taxon>Aspergillaceae</taxon>
        <taxon>Aspergillus</taxon>
        <taxon>Aspergillus subgen. Circumdati</taxon>
    </lineage>
</organism>
<keyword evidence="6" id="KW-0732">Signal</keyword>
<dbReference type="InterPro" id="IPR036318">
    <property type="entry name" value="FAD-bd_PCMH-like_sf"/>
</dbReference>
<dbReference type="InterPro" id="IPR050416">
    <property type="entry name" value="FAD-linked_Oxidoreductase"/>
</dbReference>
<keyword evidence="5" id="KW-0560">Oxidoreductase</keyword>
<comment type="caution">
    <text evidence="8">The sequence shown here is derived from an EMBL/GenBank/DDBJ whole genome shotgun (WGS) entry which is preliminary data.</text>
</comment>
<protein>
    <recommendedName>
        <fullName evidence="7">FAD-binding PCMH-type domain-containing protein</fullName>
    </recommendedName>
</protein>
<keyword evidence="4" id="KW-0274">FAD</keyword>
<evidence type="ECO:0000256" key="2">
    <source>
        <dbReference type="ARBA" id="ARBA00005466"/>
    </source>
</evidence>
<evidence type="ECO:0000256" key="6">
    <source>
        <dbReference type="SAM" id="SignalP"/>
    </source>
</evidence>
<dbReference type="FunFam" id="3.30.465.10:FF:000061">
    <property type="entry name" value="Aspergillus niger contig An11c0010, genomic contig"/>
    <property type="match status" value="1"/>
</dbReference>
<name>A0A4S3JEH7_9EURO</name>
<dbReference type="PROSITE" id="PS51387">
    <property type="entry name" value="FAD_PCMH"/>
    <property type="match status" value="1"/>
</dbReference>
<keyword evidence="9" id="KW-1185">Reference proteome</keyword>
<dbReference type="InterPro" id="IPR016166">
    <property type="entry name" value="FAD-bd_PCMH"/>
</dbReference>
<sequence length="541" mass="59545">MRLSSRLSILGAIISTIVAASAVTTANLNNTHSLRECVARAFISGDANARIVDARNDTYTDARLGEKIQFDEFPAMIAYAKEADEVPLLVRCARKLGHKAVPRSGGHHFEAYSSLNGTLVIDLSHINRVTVSSDRKTATVGAGIRLGALYLALDQHNVTFTGGICPTVGLGGLISSGGFGMQMRALGMSAEYVLAATVVLADGRVVTASPTSHADLFWALRGGGGGTYGIVVDFTIRLLQFPRSAMVAISWNDSSVRYDVAQRFFDWAPQQTPEFTSQINVYTTNVTFLGQYLGGAEQELRELMKSSGLLDIGKPTVYIAGDCDTNNARVFGYTTYECKPGSETNPQILNVVPNPFSQFDNHPQYQYDEVPKDPNVSIAEPWARFPRIAKSFYMLKDRILPSSDLKMVIDMIDKLDPASQLWGEWHAWNITTNTHSDISFPWREQAYAHMEFQVHGSLMNATEQAGYKKWFTDLETYLRPKMGTASYSGEMDASISTNPFESYYGDNVCRLVAIKKEYDPTNFFTNPAAIQPTTPEGVSCS</sequence>
<feature type="signal peptide" evidence="6">
    <location>
        <begin position="1"/>
        <end position="19"/>
    </location>
</feature>
<dbReference type="Proteomes" id="UP000308092">
    <property type="component" value="Unassembled WGS sequence"/>
</dbReference>
<evidence type="ECO:0000313" key="9">
    <source>
        <dbReference type="Proteomes" id="UP000308092"/>
    </source>
</evidence>
<gene>
    <name evidence="8" type="ORF">EYZ11_007019</name>
</gene>
<dbReference type="InterPro" id="IPR006094">
    <property type="entry name" value="Oxid_FAD_bind_N"/>
</dbReference>
<evidence type="ECO:0000313" key="8">
    <source>
        <dbReference type="EMBL" id="THC93495.1"/>
    </source>
</evidence>
<dbReference type="PANTHER" id="PTHR42973:SF39">
    <property type="entry name" value="FAD-BINDING PCMH-TYPE DOMAIN-CONTAINING PROTEIN"/>
    <property type="match status" value="1"/>
</dbReference>
<dbReference type="STRING" id="1220188.A0A4S3JEH7"/>
<comment type="similarity">
    <text evidence="2">Belongs to the oxygen-dependent FAD-linked oxidoreductase family.</text>
</comment>